<accession>A0A368JXU3</accession>
<gene>
    <name evidence="5" type="ORF">DUE52_01950</name>
</gene>
<proteinExistence type="predicted"/>
<evidence type="ECO:0000256" key="1">
    <source>
        <dbReference type="ARBA" id="ARBA00023015"/>
    </source>
</evidence>
<evidence type="ECO:0000256" key="2">
    <source>
        <dbReference type="ARBA" id="ARBA00023125"/>
    </source>
</evidence>
<dbReference type="PANTHER" id="PTHR47893:SF1">
    <property type="entry name" value="REGULATORY PROTEIN PCHR"/>
    <property type="match status" value="1"/>
</dbReference>
<dbReference type="Proteomes" id="UP000253383">
    <property type="component" value="Unassembled WGS sequence"/>
</dbReference>
<name>A0A368JXU3_9BACT</name>
<dbReference type="PRINTS" id="PR00032">
    <property type="entry name" value="HTHARAC"/>
</dbReference>
<dbReference type="PANTHER" id="PTHR47893">
    <property type="entry name" value="REGULATORY PROTEIN PCHR"/>
    <property type="match status" value="1"/>
</dbReference>
<comment type="caution">
    <text evidence="5">The sequence shown here is derived from an EMBL/GenBank/DDBJ whole genome shotgun (WGS) entry which is preliminary data.</text>
</comment>
<keyword evidence="2" id="KW-0238">DNA-binding</keyword>
<dbReference type="Gene3D" id="1.10.10.60">
    <property type="entry name" value="Homeodomain-like"/>
    <property type="match status" value="1"/>
</dbReference>
<protein>
    <submittedName>
        <fullName evidence="5">AraC family transcriptional regulator</fullName>
    </submittedName>
</protein>
<keyword evidence="1" id="KW-0805">Transcription regulation</keyword>
<evidence type="ECO:0000256" key="3">
    <source>
        <dbReference type="ARBA" id="ARBA00023163"/>
    </source>
</evidence>
<organism evidence="5 6">
    <name type="scientific">Larkinella punicea</name>
    <dbReference type="NCBI Taxonomy" id="2315727"/>
    <lineage>
        <taxon>Bacteria</taxon>
        <taxon>Pseudomonadati</taxon>
        <taxon>Bacteroidota</taxon>
        <taxon>Cytophagia</taxon>
        <taxon>Cytophagales</taxon>
        <taxon>Spirosomataceae</taxon>
        <taxon>Larkinella</taxon>
    </lineage>
</organism>
<dbReference type="EMBL" id="QOWE01000002">
    <property type="protein sequence ID" value="RCR71041.1"/>
    <property type="molecule type" value="Genomic_DNA"/>
</dbReference>
<evidence type="ECO:0000313" key="5">
    <source>
        <dbReference type="EMBL" id="RCR71041.1"/>
    </source>
</evidence>
<reference evidence="5 6" key="1">
    <citation type="submission" date="2018-07" db="EMBL/GenBank/DDBJ databases">
        <title>Genome analysis of Larkinella rosea.</title>
        <authorList>
            <person name="Zhou Z."/>
            <person name="Wang G."/>
        </authorList>
    </citation>
    <scope>NUCLEOTIDE SEQUENCE [LARGE SCALE GENOMIC DNA]</scope>
    <source>
        <strain evidence="6">zzj9</strain>
    </source>
</reference>
<evidence type="ECO:0000313" key="6">
    <source>
        <dbReference type="Proteomes" id="UP000253383"/>
    </source>
</evidence>
<keyword evidence="3" id="KW-0804">Transcription</keyword>
<dbReference type="OrthoDB" id="799767at2"/>
<dbReference type="SMART" id="SM00342">
    <property type="entry name" value="HTH_ARAC"/>
    <property type="match status" value="1"/>
</dbReference>
<dbReference type="GO" id="GO:0003700">
    <property type="term" value="F:DNA-binding transcription factor activity"/>
    <property type="evidence" value="ECO:0007669"/>
    <property type="project" value="InterPro"/>
</dbReference>
<dbReference type="PROSITE" id="PS01124">
    <property type="entry name" value="HTH_ARAC_FAMILY_2"/>
    <property type="match status" value="1"/>
</dbReference>
<dbReference type="InterPro" id="IPR018062">
    <property type="entry name" value="HTH_AraC-typ_CS"/>
</dbReference>
<dbReference type="Pfam" id="PF12833">
    <property type="entry name" value="HTH_18"/>
    <property type="match status" value="1"/>
</dbReference>
<dbReference type="InterPro" id="IPR020449">
    <property type="entry name" value="Tscrpt_reg_AraC-type_HTH"/>
</dbReference>
<dbReference type="AlphaFoldDB" id="A0A368JXU3"/>
<dbReference type="InterPro" id="IPR018060">
    <property type="entry name" value="HTH_AraC"/>
</dbReference>
<dbReference type="PROSITE" id="PS00041">
    <property type="entry name" value="HTH_ARAC_FAMILY_1"/>
    <property type="match status" value="1"/>
</dbReference>
<keyword evidence="6" id="KW-1185">Reference proteome</keyword>
<dbReference type="GO" id="GO:0043565">
    <property type="term" value="F:sequence-specific DNA binding"/>
    <property type="evidence" value="ECO:0007669"/>
    <property type="project" value="InterPro"/>
</dbReference>
<dbReference type="InterPro" id="IPR009057">
    <property type="entry name" value="Homeodomain-like_sf"/>
</dbReference>
<sequence length="364" mass="41717">MKREMTDKGESMTPSGEIGVIGLTGIRESTLIRYKPDFFGEEKEVQIEEWDHCQKEGSEGSSYEFISGGIHIWYGNLKLKKNIKALFANSGPYIHMLFSIRSDRFYTFDTVGKTAYKFSTMEHNILTLPGGEVSVDLACSDQIESLSINLSPELFLNYFPITNPLFSRFGTSIQKQIPARLSRKNLPIIPKINTLLHEIVHCPLNGYSKRLYIEAKIMELLAIQFDQFEQLSTGPVSAPLKSGEVEKMHQIHQIISENPAKNFSLKELSRHVGTNEYNLKKHFKQVFGSTVFGYIQKFRMEKAKEMLADGTLKIAEISRQLGYKHATHFTAAFKKYFGYLPHKVKAFFLIDFFEYDLTLLFECL</sequence>
<evidence type="ECO:0000259" key="4">
    <source>
        <dbReference type="PROSITE" id="PS01124"/>
    </source>
</evidence>
<feature type="domain" description="HTH araC/xylS-type" evidence="4">
    <location>
        <begin position="249"/>
        <end position="347"/>
    </location>
</feature>
<dbReference type="InterPro" id="IPR053142">
    <property type="entry name" value="PchR_regulatory_protein"/>
</dbReference>
<dbReference type="SUPFAM" id="SSF46689">
    <property type="entry name" value="Homeodomain-like"/>
    <property type="match status" value="2"/>
</dbReference>